<reference evidence="2 3" key="1">
    <citation type="submission" date="2023-03" db="EMBL/GenBank/DDBJ databases">
        <title>Fodinicurvata sp. CAU 1616 isolated from sea sendiment.</title>
        <authorList>
            <person name="Kim W."/>
        </authorList>
    </citation>
    <scope>NUCLEOTIDE SEQUENCE [LARGE SCALE GENOMIC DNA]</scope>
    <source>
        <strain evidence="2 3">CAU 1616</strain>
    </source>
</reference>
<name>A0ABT5YIM0_9PROT</name>
<evidence type="ECO:0000313" key="3">
    <source>
        <dbReference type="Proteomes" id="UP001215503"/>
    </source>
</evidence>
<evidence type="ECO:0000313" key="2">
    <source>
        <dbReference type="EMBL" id="MDF2094785.1"/>
    </source>
</evidence>
<dbReference type="Proteomes" id="UP001215503">
    <property type="component" value="Unassembled WGS sequence"/>
</dbReference>
<comment type="caution">
    <text evidence="2">The sequence shown here is derived from an EMBL/GenBank/DDBJ whole genome shotgun (WGS) entry which is preliminary data.</text>
</comment>
<keyword evidence="1" id="KW-1133">Transmembrane helix</keyword>
<gene>
    <name evidence="2" type="ORF">P2G67_02205</name>
</gene>
<keyword evidence="1" id="KW-0812">Transmembrane</keyword>
<sequence length="97" mass="11218">MRVVSEILGYVFLAVTVLLLALELWTWHSTQADFRFRPIGLFWYSIDPASLSLTQAGIERHLLPWLWDPLLLTVLNWGAVPVFAILAVFFFAMGRRR</sequence>
<protein>
    <submittedName>
        <fullName evidence="2">Uncharacterized protein</fullName>
    </submittedName>
</protein>
<keyword evidence="3" id="KW-1185">Reference proteome</keyword>
<organism evidence="2 3">
    <name type="scientific">Aquibaculum arenosum</name>
    <dbReference type="NCBI Taxonomy" id="3032591"/>
    <lineage>
        <taxon>Bacteria</taxon>
        <taxon>Pseudomonadati</taxon>
        <taxon>Pseudomonadota</taxon>
        <taxon>Alphaproteobacteria</taxon>
        <taxon>Rhodospirillales</taxon>
        <taxon>Rhodovibrionaceae</taxon>
        <taxon>Aquibaculum</taxon>
    </lineage>
</organism>
<keyword evidence="1" id="KW-0472">Membrane</keyword>
<dbReference type="RefSeq" id="WP_275819574.1">
    <property type="nucleotide sequence ID" value="NZ_JARHUD010000001.1"/>
</dbReference>
<evidence type="ECO:0000256" key="1">
    <source>
        <dbReference type="SAM" id="Phobius"/>
    </source>
</evidence>
<feature type="transmembrane region" description="Helical" evidence="1">
    <location>
        <begin position="7"/>
        <end position="27"/>
    </location>
</feature>
<accession>A0ABT5YIM0</accession>
<proteinExistence type="predicted"/>
<feature type="transmembrane region" description="Helical" evidence="1">
    <location>
        <begin position="70"/>
        <end position="92"/>
    </location>
</feature>
<dbReference type="EMBL" id="JARHUD010000001">
    <property type="protein sequence ID" value="MDF2094785.1"/>
    <property type="molecule type" value="Genomic_DNA"/>
</dbReference>